<evidence type="ECO:0000259" key="2">
    <source>
        <dbReference type="PROSITE" id="PS50222"/>
    </source>
</evidence>
<proteinExistence type="predicted"/>
<dbReference type="SMART" id="SM00054">
    <property type="entry name" value="EFh"/>
    <property type="match status" value="2"/>
</dbReference>
<dbReference type="InterPro" id="IPR002048">
    <property type="entry name" value="EF_hand_dom"/>
</dbReference>
<comment type="caution">
    <text evidence="3">The sequence shown here is derived from an EMBL/GenBank/DDBJ whole genome shotgun (WGS) entry which is preliminary data.</text>
</comment>
<feature type="domain" description="EF-hand" evidence="2">
    <location>
        <begin position="64"/>
        <end position="89"/>
    </location>
</feature>
<evidence type="ECO:0000313" key="3">
    <source>
        <dbReference type="EMBL" id="MFC3443628.1"/>
    </source>
</evidence>
<dbReference type="SUPFAM" id="SSF47473">
    <property type="entry name" value="EF-hand"/>
    <property type="match status" value="1"/>
</dbReference>
<dbReference type="Proteomes" id="UP001595681">
    <property type="component" value="Unassembled WGS sequence"/>
</dbReference>
<dbReference type="PROSITE" id="PS00018">
    <property type="entry name" value="EF_HAND_1"/>
    <property type="match status" value="2"/>
</dbReference>
<evidence type="ECO:0000256" key="1">
    <source>
        <dbReference type="SAM" id="SignalP"/>
    </source>
</evidence>
<dbReference type="Pfam" id="PF13202">
    <property type="entry name" value="EF-hand_5"/>
    <property type="match status" value="1"/>
</dbReference>
<organism evidence="3 4">
    <name type="scientific">Sphingobium rhizovicinum</name>
    <dbReference type="NCBI Taxonomy" id="432308"/>
    <lineage>
        <taxon>Bacteria</taxon>
        <taxon>Pseudomonadati</taxon>
        <taxon>Pseudomonadota</taxon>
        <taxon>Alphaproteobacteria</taxon>
        <taxon>Sphingomonadales</taxon>
        <taxon>Sphingomonadaceae</taxon>
        <taxon>Sphingobium</taxon>
    </lineage>
</organism>
<dbReference type="InterPro" id="IPR011992">
    <property type="entry name" value="EF-hand-dom_pair"/>
</dbReference>
<feature type="signal peptide" evidence="1">
    <location>
        <begin position="1"/>
        <end position="21"/>
    </location>
</feature>
<dbReference type="PROSITE" id="PS50222">
    <property type="entry name" value="EF_HAND_2"/>
    <property type="match status" value="2"/>
</dbReference>
<sequence length="91" mass="9949">MRPVIIAMSLLSAFSVGVALAQTPPAADAMARAKEAFDKADQDKDGALNLKEWKAMGRRERGFQMMDADHDGKLTPDEIRSAIAAYRKQQG</sequence>
<feature type="domain" description="EF-hand" evidence="2">
    <location>
        <begin position="28"/>
        <end position="63"/>
    </location>
</feature>
<dbReference type="EMBL" id="JBHRVU010000005">
    <property type="protein sequence ID" value="MFC3443628.1"/>
    <property type="molecule type" value="Genomic_DNA"/>
</dbReference>
<gene>
    <name evidence="3" type="ORF">ACFOKF_20945</name>
</gene>
<name>A0ABV7NJE7_9SPHN</name>
<dbReference type="Pfam" id="PF00036">
    <property type="entry name" value="EF-hand_1"/>
    <property type="match status" value="1"/>
</dbReference>
<reference evidence="4" key="1">
    <citation type="journal article" date="2019" name="Int. J. Syst. Evol. Microbiol.">
        <title>The Global Catalogue of Microorganisms (GCM) 10K type strain sequencing project: providing services to taxonomists for standard genome sequencing and annotation.</title>
        <authorList>
            <consortium name="The Broad Institute Genomics Platform"/>
            <consortium name="The Broad Institute Genome Sequencing Center for Infectious Disease"/>
            <person name="Wu L."/>
            <person name="Ma J."/>
        </authorList>
    </citation>
    <scope>NUCLEOTIDE SEQUENCE [LARGE SCALE GENOMIC DNA]</scope>
    <source>
        <strain evidence="4">CCM 7491</strain>
    </source>
</reference>
<dbReference type="InterPro" id="IPR018247">
    <property type="entry name" value="EF_Hand_1_Ca_BS"/>
</dbReference>
<accession>A0ABV7NJE7</accession>
<protein>
    <recommendedName>
        <fullName evidence="2">EF-hand domain-containing protein</fullName>
    </recommendedName>
</protein>
<evidence type="ECO:0000313" key="4">
    <source>
        <dbReference type="Proteomes" id="UP001595681"/>
    </source>
</evidence>
<dbReference type="RefSeq" id="WP_380798461.1">
    <property type="nucleotide sequence ID" value="NZ_JBHRVU010000005.1"/>
</dbReference>
<dbReference type="Gene3D" id="1.10.238.10">
    <property type="entry name" value="EF-hand"/>
    <property type="match status" value="2"/>
</dbReference>
<keyword evidence="1" id="KW-0732">Signal</keyword>
<keyword evidence="4" id="KW-1185">Reference proteome</keyword>
<feature type="chain" id="PRO_5046084437" description="EF-hand domain-containing protein" evidence="1">
    <location>
        <begin position="22"/>
        <end position="91"/>
    </location>
</feature>